<feature type="region of interest" description="Disordered" evidence="1">
    <location>
        <begin position="1"/>
        <end position="84"/>
    </location>
</feature>
<feature type="compositionally biased region" description="Basic and acidic residues" evidence="1">
    <location>
        <begin position="1"/>
        <end position="35"/>
    </location>
</feature>
<evidence type="ECO:0000256" key="1">
    <source>
        <dbReference type="SAM" id="MobiDB-lite"/>
    </source>
</evidence>
<organism evidence="2">
    <name type="scientific">uncultured Solirubrobacteraceae bacterium</name>
    <dbReference type="NCBI Taxonomy" id="1162706"/>
    <lineage>
        <taxon>Bacteria</taxon>
        <taxon>Bacillati</taxon>
        <taxon>Actinomycetota</taxon>
        <taxon>Thermoleophilia</taxon>
        <taxon>Solirubrobacterales</taxon>
        <taxon>Solirubrobacteraceae</taxon>
        <taxon>environmental samples</taxon>
    </lineage>
</organism>
<dbReference type="AlphaFoldDB" id="A0A6J4SBA1"/>
<reference evidence="2" key="1">
    <citation type="submission" date="2020-02" db="EMBL/GenBank/DDBJ databases">
        <authorList>
            <person name="Meier V. D."/>
        </authorList>
    </citation>
    <scope>NUCLEOTIDE SEQUENCE</scope>
    <source>
        <strain evidence="2">AVDCRST_MAG53</strain>
    </source>
</reference>
<protein>
    <submittedName>
        <fullName evidence="2">Uncharacterized protein</fullName>
    </submittedName>
</protein>
<accession>A0A6J4SBA1</accession>
<name>A0A6J4SBA1_9ACTN</name>
<proteinExistence type="predicted"/>
<feature type="compositionally biased region" description="Acidic residues" evidence="1">
    <location>
        <begin position="66"/>
        <end position="84"/>
    </location>
</feature>
<dbReference type="EMBL" id="CADCVR010000053">
    <property type="protein sequence ID" value="CAA9494584.1"/>
    <property type="molecule type" value="Genomic_DNA"/>
</dbReference>
<sequence>MDDPKTEDRSGEMEDDLHKLEDNIADAEKKLEGSKEAAGNADDVAGEWEDEHDHHGGDDPAGATGEEADGDSDEPVDEELGNPT</sequence>
<evidence type="ECO:0000313" key="2">
    <source>
        <dbReference type="EMBL" id="CAA9494584.1"/>
    </source>
</evidence>
<gene>
    <name evidence="2" type="ORF">AVDCRST_MAG53-1723</name>
</gene>